<dbReference type="EMBL" id="JACVVK020000048">
    <property type="protein sequence ID" value="KAK7498913.1"/>
    <property type="molecule type" value="Genomic_DNA"/>
</dbReference>
<accession>A0ABD0LIC6</accession>
<comment type="caution">
    <text evidence="4">The sequence shown here is derived from an EMBL/GenBank/DDBJ whole genome shotgun (WGS) entry which is preliminary data.</text>
</comment>
<evidence type="ECO:0000313" key="5">
    <source>
        <dbReference type="Proteomes" id="UP001519460"/>
    </source>
</evidence>
<protein>
    <recommendedName>
        <fullName evidence="3">Sulfotransferase domain-containing protein</fullName>
    </recommendedName>
</protein>
<feature type="non-terminal residue" evidence="4">
    <location>
        <position position="261"/>
    </location>
</feature>
<sequence>MPQFLELKDKFGNSLYFGNGGDVRFAATPIIDDFRQQLKDVQQLELRSDDVIVVGYPKSGNHWHQQIIRMLIQNSTDYKPNTFTTEVLEYIPESYRPPATGPRVFFSHLLFRHLPRQVSQKKVKVVHLVRNPKDTFVSMYAQLSEMKNEMGYSGTWEQFFQVMLEWGFWHGNYFDHLLDWEKEIEAHPEQPFFVSPFEDMKRDPVGQIMKLNEFLGLGRSPELCADIASACTIHNMREKEEAQVRALQQVYKADAVGIYRK</sequence>
<proteinExistence type="inferred from homology"/>
<dbReference type="Gene3D" id="3.40.50.300">
    <property type="entry name" value="P-loop containing nucleotide triphosphate hydrolases"/>
    <property type="match status" value="1"/>
</dbReference>
<evidence type="ECO:0000259" key="3">
    <source>
        <dbReference type="Pfam" id="PF00685"/>
    </source>
</evidence>
<dbReference type="PANTHER" id="PTHR11783">
    <property type="entry name" value="SULFOTRANSFERASE SULT"/>
    <property type="match status" value="1"/>
</dbReference>
<gene>
    <name evidence="4" type="ORF">BaRGS_00010005</name>
</gene>
<keyword evidence="2" id="KW-0808">Transferase</keyword>
<dbReference type="GO" id="GO:0016740">
    <property type="term" value="F:transferase activity"/>
    <property type="evidence" value="ECO:0007669"/>
    <property type="project" value="UniProtKB-KW"/>
</dbReference>
<name>A0ABD0LIC6_9CAEN</name>
<keyword evidence="5" id="KW-1185">Reference proteome</keyword>
<dbReference type="AlphaFoldDB" id="A0ABD0LIC6"/>
<evidence type="ECO:0000313" key="4">
    <source>
        <dbReference type="EMBL" id="KAK7498913.1"/>
    </source>
</evidence>
<feature type="domain" description="Sulfotransferase" evidence="3">
    <location>
        <begin position="49"/>
        <end position="248"/>
    </location>
</feature>
<dbReference type="Pfam" id="PF00685">
    <property type="entry name" value="Sulfotransfer_1"/>
    <property type="match status" value="1"/>
</dbReference>
<reference evidence="4 5" key="1">
    <citation type="journal article" date="2023" name="Sci. Data">
        <title>Genome assembly of the Korean intertidal mud-creeper Batillaria attramentaria.</title>
        <authorList>
            <person name="Patra A.K."/>
            <person name="Ho P.T."/>
            <person name="Jun S."/>
            <person name="Lee S.J."/>
            <person name="Kim Y."/>
            <person name="Won Y.J."/>
        </authorList>
    </citation>
    <scope>NUCLEOTIDE SEQUENCE [LARGE SCALE GENOMIC DNA]</scope>
    <source>
        <strain evidence="4">Wonlab-2016</strain>
    </source>
</reference>
<dbReference type="InterPro" id="IPR000863">
    <property type="entry name" value="Sulfotransferase_dom"/>
</dbReference>
<evidence type="ECO:0000256" key="2">
    <source>
        <dbReference type="ARBA" id="ARBA00022679"/>
    </source>
</evidence>
<dbReference type="SUPFAM" id="SSF52540">
    <property type="entry name" value="P-loop containing nucleoside triphosphate hydrolases"/>
    <property type="match status" value="1"/>
</dbReference>
<organism evidence="4 5">
    <name type="scientific">Batillaria attramentaria</name>
    <dbReference type="NCBI Taxonomy" id="370345"/>
    <lineage>
        <taxon>Eukaryota</taxon>
        <taxon>Metazoa</taxon>
        <taxon>Spiralia</taxon>
        <taxon>Lophotrochozoa</taxon>
        <taxon>Mollusca</taxon>
        <taxon>Gastropoda</taxon>
        <taxon>Caenogastropoda</taxon>
        <taxon>Sorbeoconcha</taxon>
        <taxon>Cerithioidea</taxon>
        <taxon>Batillariidae</taxon>
        <taxon>Batillaria</taxon>
    </lineage>
</organism>
<dbReference type="InterPro" id="IPR027417">
    <property type="entry name" value="P-loop_NTPase"/>
</dbReference>
<comment type="similarity">
    <text evidence="1">Belongs to the sulfotransferase 1 family.</text>
</comment>
<dbReference type="Proteomes" id="UP001519460">
    <property type="component" value="Unassembled WGS sequence"/>
</dbReference>
<evidence type="ECO:0000256" key="1">
    <source>
        <dbReference type="ARBA" id="ARBA00005771"/>
    </source>
</evidence>